<dbReference type="PANTHER" id="PTHR32347">
    <property type="entry name" value="EFFLUX SYSTEM COMPONENT YKNX-RELATED"/>
    <property type="match status" value="1"/>
</dbReference>
<protein>
    <submittedName>
        <fullName evidence="5">HlyD family secretion protein</fullName>
    </submittedName>
</protein>
<dbReference type="InterPro" id="IPR058637">
    <property type="entry name" value="YknX-like_C"/>
</dbReference>
<evidence type="ECO:0000259" key="4">
    <source>
        <dbReference type="Pfam" id="PF25989"/>
    </source>
</evidence>
<keyword evidence="6" id="KW-1185">Reference proteome</keyword>
<dbReference type="RefSeq" id="WP_220033836.1">
    <property type="nucleotide sequence ID" value="NZ_QJTK01000034.1"/>
</dbReference>
<dbReference type="Pfam" id="PF25989">
    <property type="entry name" value="YknX_C"/>
    <property type="match status" value="1"/>
</dbReference>
<reference evidence="5 6" key="1">
    <citation type="submission" date="2018-06" db="EMBL/GenBank/DDBJ databases">
        <title>Genomic Encyclopedia of Type Strains, Phase III (KMG-III): the genomes of soil and plant-associated and newly described type strains.</title>
        <authorList>
            <person name="Whitman W."/>
        </authorList>
    </citation>
    <scope>NUCLEOTIDE SEQUENCE [LARGE SCALE GENOMIC DNA]</scope>
    <source>
        <strain evidence="5 6">JA737</strain>
    </source>
</reference>
<dbReference type="Proteomes" id="UP000247727">
    <property type="component" value="Unassembled WGS sequence"/>
</dbReference>
<comment type="caution">
    <text evidence="5">The sequence shown here is derived from an EMBL/GenBank/DDBJ whole genome shotgun (WGS) entry which is preliminary data.</text>
</comment>
<proteinExistence type="predicted"/>
<name>A0A318TW30_9RHOB</name>
<feature type="domain" description="YknX-like C-terminal permuted SH3-like" evidence="4">
    <location>
        <begin position="324"/>
        <end position="390"/>
    </location>
</feature>
<dbReference type="AlphaFoldDB" id="A0A318TW30"/>
<dbReference type="Gene3D" id="1.10.287.470">
    <property type="entry name" value="Helix hairpin bin"/>
    <property type="match status" value="1"/>
</dbReference>
<dbReference type="PANTHER" id="PTHR32347:SF29">
    <property type="entry name" value="UPF0194 MEMBRANE PROTEIN YBHG"/>
    <property type="match status" value="1"/>
</dbReference>
<accession>A0A318TW30</accession>
<dbReference type="EMBL" id="QJTK01000034">
    <property type="protein sequence ID" value="PYF06155.1"/>
    <property type="molecule type" value="Genomic_DNA"/>
</dbReference>
<dbReference type="Gene3D" id="2.40.420.20">
    <property type="match status" value="1"/>
</dbReference>
<dbReference type="InterPro" id="IPR050465">
    <property type="entry name" value="UPF0194_transport"/>
</dbReference>
<dbReference type="GO" id="GO:0030313">
    <property type="term" value="C:cell envelope"/>
    <property type="evidence" value="ECO:0007669"/>
    <property type="project" value="UniProtKB-SubCell"/>
</dbReference>
<sequence length="396" mass="41805">MRRFFFPGLITLALVAALVWAFAPRPQEVEVAKVARQALAVTLEEEGEARIREVFTVSAPITGKLERIALHPGDTVRADETLVARIGPAAPALLDARARAVAEAALAAAEAAVDLARAQHMQAEAERDFAVTEAARTQKLTTRGAASQQALDTAELARNSAEAAVRSAAASLAVRERERDSAAAVLAMDADGGPPGCCRAVVTPVSGRVLRVLSESEQVVAAGTPLLEIGDPADLEITARLLSRDAVDIVPGAQAEIAGWGGPVLAARVMRIDPAAETRVSALGIEEQRVEVILTLVSPATAYRALGHGFRVIVRITLWQAPDVLTVPVAALFRDGPDWAVFVVKDGRAVVRRIGLGRRNAEFAQVLEGLGEGEQVVLHPADTLTETSRVSAIPTQ</sequence>
<gene>
    <name evidence="5" type="ORF">C8J30_1344</name>
</gene>
<feature type="coiled-coil region" evidence="3">
    <location>
        <begin position="99"/>
        <end position="126"/>
    </location>
</feature>
<dbReference type="Gene3D" id="2.40.50.100">
    <property type="match status" value="1"/>
</dbReference>
<evidence type="ECO:0000256" key="2">
    <source>
        <dbReference type="ARBA" id="ARBA00023054"/>
    </source>
</evidence>
<organism evidence="5 6">
    <name type="scientific">Rhodobacter viridis</name>
    <dbReference type="NCBI Taxonomy" id="1054202"/>
    <lineage>
        <taxon>Bacteria</taxon>
        <taxon>Pseudomonadati</taxon>
        <taxon>Pseudomonadota</taxon>
        <taxon>Alphaproteobacteria</taxon>
        <taxon>Rhodobacterales</taxon>
        <taxon>Rhodobacter group</taxon>
        <taxon>Rhodobacter</taxon>
    </lineage>
</organism>
<comment type="subcellular location">
    <subcellularLocation>
        <location evidence="1">Cell envelope</location>
    </subcellularLocation>
</comment>
<evidence type="ECO:0000256" key="1">
    <source>
        <dbReference type="ARBA" id="ARBA00004196"/>
    </source>
</evidence>
<evidence type="ECO:0000313" key="6">
    <source>
        <dbReference type="Proteomes" id="UP000247727"/>
    </source>
</evidence>
<keyword evidence="2 3" id="KW-0175">Coiled coil</keyword>
<evidence type="ECO:0000256" key="3">
    <source>
        <dbReference type="SAM" id="Coils"/>
    </source>
</evidence>
<evidence type="ECO:0000313" key="5">
    <source>
        <dbReference type="EMBL" id="PYF06155.1"/>
    </source>
</evidence>